<dbReference type="PANTHER" id="PTHR13812">
    <property type="entry name" value="KETIMINE REDUCTASE MU-CRYSTALLIN"/>
    <property type="match status" value="1"/>
</dbReference>
<evidence type="ECO:0000313" key="2">
    <source>
        <dbReference type="EMBL" id="PRD15508.1"/>
    </source>
</evidence>
<reference evidence="2 3" key="1">
    <citation type="submission" date="2017-10" db="EMBL/GenBank/DDBJ databases">
        <title>Draft genome of two endophytic bacteria isolated from 'guarana' Paullinia cupana (Mart.) Ducke.</title>
        <authorList>
            <person name="Siqueira K.A."/>
            <person name="Liotti R.G."/>
            <person name="Mendes T.A."/>
            <person name="Soares M.A."/>
        </authorList>
    </citation>
    <scope>NUCLEOTIDE SEQUENCE [LARGE SCALE GENOMIC DNA]</scope>
    <source>
        <strain evidence="2 3">342</strain>
    </source>
</reference>
<dbReference type="RefSeq" id="WP_105592763.1">
    <property type="nucleotide sequence ID" value="NZ_PDET01000006.1"/>
</dbReference>
<dbReference type="FunFam" id="3.40.50.720:FF:000311">
    <property type="entry name" value="Ornithine cyclodeaminase"/>
    <property type="match status" value="1"/>
</dbReference>
<dbReference type="AlphaFoldDB" id="A0A2S9ICJ6"/>
<dbReference type="InterPro" id="IPR023401">
    <property type="entry name" value="ODC_N"/>
</dbReference>
<dbReference type="Gene3D" id="3.30.1780.10">
    <property type="entry name" value="ornithine cyclodeaminase, domain 1"/>
    <property type="match status" value="1"/>
</dbReference>
<sequence length="309" mass="32987">MQFISAKTIHDLLEWEGVINAIHSAHLGARHTGEGFFLGDAAYGLLSRGVILPGRGAGLKIASIYPANAQAKPPRAAEDAAFVVIDEETKAISAVLDGPAITRWKTAADSVAAARILSREDSATLLVLGAGPMATALVDAYLHIRPSIRTVLLWNRTAEKLAATLAALREKGIEAEIVQDLSAAVGRADIITAATSSASPLILGEDVQPGTHIDLLGGYRPDMQEADGEAVAKARVFVDDRTNAAMSGDLHIPLRLGMITEQHIEADLYEICQNTSFCRQQQDITLYKNAGGAHLDLMVSLLVIDRLNR</sequence>
<gene>
    <name evidence="2" type="ORF">CQW29_10910</name>
</gene>
<dbReference type="Proteomes" id="UP000239181">
    <property type="component" value="Unassembled WGS sequence"/>
</dbReference>
<evidence type="ECO:0000256" key="1">
    <source>
        <dbReference type="ARBA" id="ARBA00008903"/>
    </source>
</evidence>
<comment type="similarity">
    <text evidence="1">Belongs to the ornithine cyclodeaminase/mu-crystallin family.</text>
</comment>
<keyword evidence="3" id="KW-1185">Reference proteome</keyword>
<dbReference type="GO" id="GO:0019752">
    <property type="term" value="P:carboxylic acid metabolic process"/>
    <property type="evidence" value="ECO:0007669"/>
    <property type="project" value="UniProtKB-ARBA"/>
</dbReference>
<dbReference type="PIRSF" id="PIRSF001439">
    <property type="entry name" value="CryM"/>
    <property type="match status" value="1"/>
</dbReference>
<dbReference type="GO" id="GO:0016491">
    <property type="term" value="F:oxidoreductase activity"/>
    <property type="evidence" value="ECO:0007669"/>
    <property type="project" value="UniProtKB-ARBA"/>
</dbReference>
<name>A0A2S9ICJ6_9GAMM</name>
<dbReference type="SUPFAM" id="SSF51735">
    <property type="entry name" value="NAD(P)-binding Rossmann-fold domains"/>
    <property type="match status" value="1"/>
</dbReference>
<dbReference type="EMBL" id="PDET01000006">
    <property type="protein sequence ID" value="PRD15508.1"/>
    <property type="molecule type" value="Genomic_DNA"/>
</dbReference>
<organism evidence="2 3">
    <name type="scientific">Pantoea coffeiphila</name>
    <dbReference type="NCBI Taxonomy" id="1465635"/>
    <lineage>
        <taxon>Bacteria</taxon>
        <taxon>Pseudomonadati</taxon>
        <taxon>Pseudomonadota</taxon>
        <taxon>Gammaproteobacteria</taxon>
        <taxon>Enterobacterales</taxon>
        <taxon>Erwiniaceae</taxon>
        <taxon>Pantoea</taxon>
    </lineage>
</organism>
<accession>A0A2S9ICJ6</accession>
<dbReference type="InterPro" id="IPR036291">
    <property type="entry name" value="NAD(P)-bd_dom_sf"/>
</dbReference>
<dbReference type="InterPro" id="IPR003462">
    <property type="entry name" value="ODC_Mu_crystall"/>
</dbReference>
<proteinExistence type="inferred from homology"/>
<dbReference type="Gene3D" id="3.40.50.720">
    <property type="entry name" value="NAD(P)-binding Rossmann-like Domain"/>
    <property type="match status" value="1"/>
</dbReference>
<dbReference type="PANTHER" id="PTHR13812:SF19">
    <property type="entry name" value="KETIMINE REDUCTASE MU-CRYSTALLIN"/>
    <property type="match status" value="1"/>
</dbReference>
<comment type="caution">
    <text evidence="2">The sequence shown here is derived from an EMBL/GenBank/DDBJ whole genome shotgun (WGS) entry which is preliminary data.</text>
</comment>
<protein>
    <submittedName>
        <fullName evidence="2">Ornithine cyclodeaminase</fullName>
    </submittedName>
</protein>
<dbReference type="Pfam" id="PF02423">
    <property type="entry name" value="OCD_Mu_crystall"/>
    <property type="match status" value="1"/>
</dbReference>
<dbReference type="OrthoDB" id="9809203at2"/>
<dbReference type="GO" id="GO:0005737">
    <property type="term" value="C:cytoplasm"/>
    <property type="evidence" value="ECO:0007669"/>
    <property type="project" value="TreeGrafter"/>
</dbReference>
<evidence type="ECO:0000313" key="3">
    <source>
        <dbReference type="Proteomes" id="UP000239181"/>
    </source>
</evidence>